<dbReference type="PANTHER" id="PTHR48100">
    <property type="entry name" value="BROAD-SPECIFICITY PHOSPHATASE YOR283W-RELATED"/>
    <property type="match status" value="1"/>
</dbReference>
<dbReference type="Proteomes" id="UP000035481">
    <property type="component" value="Unassembled WGS sequence"/>
</dbReference>
<dbReference type="SUPFAM" id="SSF53254">
    <property type="entry name" value="Phosphoglycerate mutase-like"/>
    <property type="match status" value="1"/>
</dbReference>
<dbReference type="Gene3D" id="3.40.50.1240">
    <property type="entry name" value="Phosphoglycerate mutase-like"/>
    <property type="match status" value="1"/>
</dbReference>
<protein>
    <submittedName>
        <fullName evidence="1">Fructose-2,6-bisphosphatase</fullName>
    </submittedName>
</protein>
<dbReference type="PATRIC" id="fig|1440762.4.peg.663"/>
<comment type="caution">
    <text evidence="1">The sequence shown here is derived from an EMBL/GenBank/DDBJ whole genome shotgun (WGS) entry which is preliminary data.</text>
</comment>
<organism evidence="1 2">
    <name type="scientific">Dyella japonica DSM 16301</name>
    <dbReference type="NCBI Taxonomy" id="1440762"/>
    <lineage>
        <taxon>Bacteria</taxon>
        <taxon>Pseudomonadati</taxon>
        <taxon>Pseudomonadota</taxon>
        <taxon>Gammaproteobacteria</taxon>
        <taxon>Lysobacterales</taxon>
        <taxon>Rhodanobacteraceae</taxon>
        <taxon>Dyella</taxon>
    </lineage>
</organism>
<evidence type="ECO:0000313" key="2">
    <source>
        <dbReference type="Proteomes" id="UP000035481"/>
    </source>
</evidence>
<dbReference type="GO" id="GO:0016791">
    <property type="term" value="F:phosphatase activity"/>
    <property type="evidence" value="ECO:0007669"/>
    <property type="project" value="TreeGrafter"/>
</dbReference>
<sequence>MIGKHTGIDLLRHGDTGQRSYRGQLDDALSPLGWSQLRAAIFGRSWDAIVTSPLRRCAEFAQDLACARRVPMRVDARLAEYHFGDWQGVPIETLAQEQGDALARFWADPVAHPPPGGEPFAAFRDRLCAALNDVAEAAETQRVLVVTHGGAIRLLRCEAEARDFGEMANIDVPHASLHVLPWAPPASKQEQA</sequence>
<dbReference type="PANTHER" id="PTHR48100:SF1">
    <property type="entry name" value="HISTIDINE PHOSPHATASE FAMILY PROTEIN-RELATED"/>
    <property type="match status" value="1"/>
</dbReference>
<accession>A0A0G9H589</accession>
<proteinExistence type="predicted"/>
<gene>
    <name evidence="1" type="ORF">Y882_06535</name>
</gene>
<name>A0A0G9H589_9GAMM</name>
<dbReference type="GO" id="GO:0005737">
    <property type="term" value="C:cytoplasm"/>
    <property type="evidence" value="ECO:0007669"/>
    <property type="project" value="TreeGrafter"/>
</dbReference>
<dbReference type="AlphaFoldDB" id="A0A0G9H589"/>
<dbReference type="EMBL" id="JPLA01000014">
    <property type="protein sequence ID" value="KLD64738.1"/>
    <property type="molecule type" value="Genomic_DNA"/>
</dbReference>
<dbReference type="CDD" id="cd07067">
    <property type="entry name" value="HP_PGM_like"/>
    <property type="match status" value="1"/>
</dbReference>
<evidence type="ECO:0000313" key="1">
    <source>
        <dbReference type="EMBL" id="KLD64738.1"/>
    </source>
</evidence>
<dbReference type="Pfam" id="PF00300">
    <property type="entry name" value="His_Phos_1"/>
    <property type="match status" value="1"/>
</dbReference>
<reference evidence="1 2" key="1">
    <citation type="journal article" date="2015" name="Antonie Van Leeuwenhoek">
        <title>A phylogenomic and molecular marker based taxonomic framework for the order Xanthomonadales: proposal to transfer the families Algiphilaceae and Solimonadaceae to the order Nevskiales ord. nov. and to create a new family within the order Xanthomonadales, the family Rhodanobacteraceae fam. nov., containing the genus Rhodanobacter and its closest relatives.</title>
        <authorList>
            <person name="Naushad S."/>
            <person name="Adeolu M."/>
            <person name="Wong S."/>
            <person name="Sohail M."/>
            <person name="Schellhorn H.E."/>
            <person name="Gupta R.S."/>
        </authorList>
    </citation>
    <scope>NUCLEOTIDE SEQUENCE [LARGE SCALE GENOMIC DNA]</scope>
    <source>
        <strain evidence="1 2">DSM 16301</strain>
    </source>
</reference>
<dbReference type="InterPro" id="IPR029033">
    <property type="entry name" value="His_PPase_superfam"/>
</dbReference>
<dbReference type="InterPro" id="IPR013078">
    <property type="entry name" value="His_Pase_superF_clade-1"/>
</dbReference>
<dbReference type="STRING" id="1440762.Y882_06535"/>
<dbReference type="OrthoDB" id="9783269at2"/>
<dbReference type="SMART" id="SM00855">
    <property type="entry name" value="PGAM"/>
    <property type="match status" value="1"/>
</dbReference>
<dbReference type="InterPro" id="IPR050275">
    <property type="entry name" value="PGM_Phosphatase"/>
</dbReference>
<dbReference type="RefSeq" id="WP_046971062.1">
    <property type="nucleotide sequence ID" value="NZ_JPLA01000014.1"/>
</dbReference>